<feature type="region of interest" description="Disordered" evidence="1">
    <location>
        <begin position="1"/>
        <end position="90"/>
    </location>
</feature>
<evidence type="ECO:0008006" key="4">
    <source>
        <dbReference type="Google" id="ProtNLM"/>
    </source>
</evidence>
<dbReference type="EMBL" id="KZ301998">
    <property type="protein sequence ID" value="PFH50720.1"/>
    <property type="molecule type" value="Genomic_DNA"/>
</dbReference>
<evidence type="ECO:0000313" key="2">
    <source>
        <dbReference type="EMBL" id="PFH50720.1"/>
    </source>
</evidence>
<name>A0A2A9NSP1_9AGAR</name>
<dbReference type="PANTHER" id="PTHR43628:SF1">
    <property type="entry name" value="CHITIN SYNTHASE REGULATORY FACTOR 2-RELATED"/>
    <property type="match status" value="1"/>
</dbReference>
<dbReference type="SUPFAM" id="SSF81901">
    <property type="entry name" value="HCP-like"/>
    <property type="match status" value="1"/>
</dbReference>
<dbReference type="Pfam" id="PF08238">
    <property type="entry name" value="Sel1"/>
    <property type="match status" value="3"/>
</dbReference>
<protein>
    <recommendedName>
        <fullName evidence="4">HCP-like protein</fullName>
    </recommendedName>
</protein>
<dbReference type="PANTHER" id="PTHR43628">
    <property type="entry name" value="ACTIVATOR OF C KINASE PROTEIN 1-RELATED"/>
    <property type="match status" value="1"/>
</dbReference>
<dbReference type="AlphaFoldDB" id="A0A2A9NSP1"/>
<feature type="compositionally biased region" description="Polar residues" evidence="1">
    <location>
        <begin position="68"/>
        <end position="90"/>
    </location>
</feature>
<dbReference type="InterPro" id="IPR011990">
    <property type="entry name" value="TPR-like_helical_dom_sf"/>
</dbReference>
<feature type="compositionally biased region" description="Polar residues" evidence="1">
    <location>
        <begin position="206"/>
        <end position="227"/>
    </location>
</feature>
<accession>A0A2A9NSP1</accession>
<dbReference type="SMART" id="SM00671">
    <property type="entry name" value="SEL1"/>
    <property type="match status" value="3"/>
</dbReference>
<gene>
    <name evidence="2" type="ORF">AMATHDRAFT_144420</name>
</gene>
<feature type="region of interest" description="Disordered" evidence="1">
    <location>
        <begin position="206"/>
        <end position="251"/>
    </location>
</feature>
<dbReference type="GO" id="GO:0010972">
    <property type="term" value="P:negative regulation of G2/M transition of mitotic cell cycle"/>
    <property type="evidence" value="ECO:0007669"/>
    <property type="project" value="TreeGrafter"/>
</dbReference>
<keyword evidence="3" id="KW-1185">Reference proteome</keyword>
<proteinExistence type="predicted"/>
<dbReference type="GO" id="GO:0032153">
    <property type="term" value="C:cell division site"/>
    <property type="evidence" value="ECO:0007669"/>
    <property type="project" value="TreeGrafter"/>
</dbReference>
<sequence>MHTPPKDSQFPSSTHKLRHAESPLDTLVRKTSLRRGNPANLTASGDATLQPTPISPLLHSRFGRDSFATASSRDNNSYLDGTRTSIDTQSPYQELEYQYYDDQSVYSSAAPSPAFQDSWDSTAIPNPLQSPHYSKASTGGHEGHVRGGKALITTPSVTHNFSRPGRPAVPASDEEKRRVLERNARRAQKSPASLYSTYSYYNLDNTTPSPVGSDFRTTTPTASSSQRFLHPDQAGSSRQASPVNEAESKRTPQEYLQLGIQCHEANQLKDSAVYFEKSAKENGGCGVGMLMWGLTLRHGWGCEKDEKGGFKWLRRAAESAVEDLENARVGGGMDPNAVKTELVLAIYEVGQCFFQGWGVGKDQKMAVSYYKVAANLGDPDAQSDLAFCLVNGKGCKKDRKEAARWYRAAVAQGQSDIGLGWIYKDKYQ</sequence>
<dbReference type="InterPro" id="IPR052945">
    <property type="entry name" value="Mitotic_Regulator"/>
</dbReference>
<feature type="region of interest" description="Disordered" evidence="1">
    <location>
        <begin position="155"/>
        <end position="177"/>
    </location>
</feature>
<dbReference type="OrthoDB" id="2148946at2759"/>
<dbReference type="STRING" id="703135.A0A2A9NSP1"/>
<reference evidence="2 3" key="1">
    <citation type="submission" date="2014-02" db="EMBL/GenBank/DDBJ databases">
        <title>Transposable element dynamics among asymbiotic and ectomycorrhizal Amanita fungi.</title>
        <authorList>
            <consortium name="DOE Joint Genome Institute"/>
            <person name="Hess J."/>
            <person name="Skrede I."/>
            <person name="Wolfe B."/>
            <person name="LaButti K."/>
            <person name="Ohm R.A."/>
            <person name="Grigoriev I.V."/>
            <person name="Pringle A."/>
        </authorList>
    </citation>
    <scope>NUCLEOTIDE SEQUENCE [LARGE SCALE GENOMIC DNA]</scope>
    <source>
        <strain evidence="2 3">SKay4041</strain>
    </source>
</reference>
<evidence type="ECO:0000256" key="1">
    <source>
        <dbReference type="SAM" id="MobiDB-lite"/>
    </source>
</evidence>
<feature type="compositionally biased region" description="Polar residues" evidence="1">
    <location>
        <begin position="39"/>
        <end position="52"/>
    </location>
</feature>
<dbReference type="Proteomes" id="UP000242287">
    <property type="component" value="Unassembled WGS sequence"/>
</dbReference>
<dbReference type="InterPro" id="IPR006597">
    <property type="entry name" value="Sel1-like"/>
</dbReference>
<evidence type="ECO:0000313" key="3">
    <source>
        <dbReference type="Proteomes" id="UP000242287"/>
    </source>
</evidence>
<dbReference type="Gene3D" id="1.25.40.10">
    <property type="entry name" value="Tetratricopeptide repeat domain"/>
    <property type="match status" value="1"/>
</dbReference>
<organism evidence="2 3">
    <name type="scientific">Amanita thiersii Skay4041</name>
    <dbReference type="NCBI Taxonomy" id="703135"/>
    <lineage>
        <taxon>Eukaryota</taxon>
        <taxon>Fungi</taxon>
        <taxon>Dikarya</taxon>
        <taxon>Basidiomycota</taxon>
        <taxon>Agaricomycotina</taxon>
        <taxon>Agaricomycetes</taxon>
        <taxon>Agaricomycetidae</taxon>
        <taxon>Agaricales</taxon>
        <taxon>Pluteineae</taxon>
        <taxon>Amanitaceae</taxon>
        <taxon>Amanita</taxon>
    </lineage>
</organism>